<dbReference type="EMBL" id="AKWM02000037">
    <property type="protein sequence ID" value="EKS00416.1"/>
    <property type="molecule type" value="Genomic_DNA"/>
</dbReference>
<dbReference type="Proteomes" id="UP000001343">
    <property type="component" value="Unassembled WGS sequence"/>
</dbReference>
<organism evidence="1 2">
    <name type="scientific">Leptospira mayottensis 200901122</name>
    <dbReference type="NCBI Taxonomy" id="1193010"/>
    <lineage>
        <taxon>Bacteria</taxon>
        <taxon>Pseudomonadati</taxon>
        <taxon>Spirochaetota</taxon>
        <taxon>Spirochaetia</taxon>
        <taxon>Leptospirales</taxon>
        <taxon>Leptospiraceae</taxon>
        <taxon>Leptospira</taxon>
    </lineage>
</organism>
<sequence>MLGINANGYDLKQSLNLKRRIYRYRALKFYKIPTDRNVMSS</sequence>
<gene>
    <name evidence="1" type="ORF">LEP1GSC125_2262</name>
</gene>
<protein>
    <submittedName>
        <fullName evidence="1">Uncharacterized protein</fullName>
    </submittedName>
</protein>
<comment type="caution">
    <text evidence="1">The sequence shown here is derived from an EMBL/GenBank/DDBJ whole genome shotgun (WGS) entry which is preliminary data.</text>
</comment>
<evidence type="ECO:0000313" key="2">
    <source>
        <dbReference type="Proteomes" id="UP000001343"/>
    </source>
</evidence>
<reference evidence="1 2" key="1">
    <citation type="journal article" date="2014" name="Int. J. Syst. Evol. Microbiol.">
        <title>Leptospira mayottensis sp. nov., a pathogenic species of the genus Leptospira isolated from humans.</title>
        <authorList>
            <person name="Bourhy P."/>
            <person name="Collet L."/>
            <person name="Brisse S."/>
            <person name="Picardeau M."/>
        </authorList>
    </citation>
    <scope>NUCLEOTIDE SEQUENCE [LARGE SCALE GENOMIC DNA]</scope>
    <source>
        <strain evidence="1 2">200901122</strain>
    </source>
</reference>
<dbReference type="AlphaFoldDB" id="A0AA87MQD1"/>
<proteinExistence type="predicted"/>
<accession>A0AA87MQD1</accession>
<evidence type="ECO:0000313" key="1">
    <source>
        <dbReference type="EMBL" id="EKS00416.1"/>
    </source>
</evidence>
<name>A0AA87MQD1_9LEPT</name>